<feature type="compositionally biased region" description="Basic residues" evidence="1">
    <location>
        <begin position="1"/>
        <end position="16"/>
    </location>
</feature>
<gene>
    <name evidence="2" type="ORF">Godav_021187</name>
</gene>
<keyword evidence="3" id="KW-1185">Reference proteome</keyword>
<dbReference type="Proteomes" id="UP000593561">
    <property type="component" value="Unassembled WGS sequence"/>
</dbReference>
<protein>
    <submittedName>
        <fullName evidence="2">Uncharacterized protein</fullName>
    </submittedName>
</protein>
<feature type="region of interest" description="Disordered" evidence="1">
    <location>
        <begin position="1"/>
        <end position="33"/>
    </location>
</feature>
<evidence type="ECO:0000313" key="2">
    <source>
        <dbReference type="EMBL" id="MBA0609059.1"/>
    </source>
</evidence>
<feature type="compositionally biased region" description="Basic and acidic residues" evidence="1">
    <location>
        <begin position="22"/>
        <end position="33"/>
    </location>
</feature>
<organism evidence="2 3">
    <name type="scientific">Gossypium davidsonii</name>
    <name type="common">Davidson's cotton</name>
    <name type="synonym">Gossypium klotzschianum subsp. davidsonii</name>
    <dbReference type="NCBI Taxonomy" id="34287"/>
    <lineage>
        <taxon>Eukaryota</taxon>
        <taxon>Viridiplantae</taxon>
        <taxon>Streptophyta</taxon>
        <taxon>Embryophyta</taxon>
        <taxon>Tracheophyta</taxon>
        <taxon>Spermatophyta</taxon>
        <taxon>Magnoliopsida</taxon>
        <taxon>eudicotyledons</taxon>
        <taxon>Gunneridae</taxon>
        <taxon>Pentapetalae</taxon>
        <taxon>rosids</taxon>
        <taxon>malvids</taxon>
        <taxon>Malvales</taxon>
        <taxon>Malvaceae</taxon>
        <taxon>Malvoideae</taxon>
        <taxon>Gossypium</taxon>
    </lineage>
</organism>
<reference evidence="2 3" key="1">
    <citation type="journal article" date="2019" name="Genome Biol. Evol.">
        <title>Insights into the evolution of the New World diploid cottons (Gossypium, subgenus Houzingenia) based on genome sequencing.</title>
        <authorList>
            <person name="Grover C.E."/>
            <person name="Arick M.A. 2nd"/>
            <person name="Thrash A."/>
            <person name="Conover J.L."/>
            <person name="Sanders W.S."/>
            <person name="Peterson D.G."/>
            <person name="Frelichowski J.E."/>
            <person name="Scheffler J.A."/>
            <person name="Scheffler B.E."/>
            <person name="Wendel J.F."/>
        </authorList>
    </citation>
    <scope>NUCLEOTIDE SEQUENCE [LARGE SCALE GENOMIC DNA]</scope>
    <source>
        <strain evidence="2">27</strain>
        <tissue evidence="2">Leaf</tissue>
    </source>
</reference>
<sequence length="33" mass="4064">MSSHTSMKRFEKKKTRPIGAKENSRKFRYETRF</sequence>
<dbReference type="AlphaFoldDB" id="A0A7J8R5D5"/>
<evidence type="ECO:0000256" key="1">
    <source>
        <dbReference type="SAM" id="MobiDB-lite"/>
    </source>
</evidence>
<name>A0A7J8R5D5_GOSDV</name>
<proteinExistence type="predicted"/>
<accession>A0A7J8R5D5</accession>
<dbReference type="EMBL" id="JABFAC010000003">
    <property type="protein sequence ID" value="MBA0609059.1"/>
    <property type="molecule type" value="Genomic_DNA"/>
</dbReference>
<evidence type="ECO:0000313" key="3">
    <source>
        <dbReference type="Proteomes" id="UP000593561"/>
    </source>
</evidence>
<comment type="caution">
    <text evidence="2">The sequence shown here is derived from an EMBL/GenBank/DDBJ whole genome shotgun (WGS) entry which is preliminary data.</text>
</comment>